<keyword evidence="6" id="KW-1185">Reference proteome</keyword>
<dbReference type="EMBL" id="LQPZ01000008">
    <property type="protein sequence ID" value="ORX08137.1"/>
    <property type="molecule type" value="Genomic_DNA"/>
</dbReference>
<dbReference type="STRING" id="1798.AWC30_04355"/>
<dbReference type="SUPFAM" id="SSF54637">
    <property type="entry name" value="Thioesterase/thiol ester dehydrase-isomerase"/>
    <property type="match status" value="2"/>
</dbReference>
<feature type="domain" description="Acyl-CoA thioesterase 2 C-terminal" evidence="3">
    <location>
        <begin position="172"/>
        <end position="272"/>
    </location>
</feature>
<dbReference type="Proteomes" id="UP000193090">
    <property type="component" value="Unassembled WGS sequence"/>
</dbReference>
<dbReference type="InterPro" id="IPR042171">
    <property type="entry name" value="Acyl-CoA_hotdog"/>
</dbReference>
<evidence type="ECO:0000313" key="6">
    <source>
        <dbReference type="Proteomes" id="UP000193090"/>
    </source>
</evidence>
<dbReference type="CDD" id="cd03445">
    <property type="entry name" value="Thioesterase_II_repeat2"/>
    <property type="match status" value="1"/>
</dbReference>
<dbReference type="GO" id="GO:0009062">
    <property type="term" value="P:fatty acid catabolic process"/>
    <property type="evidence" value="ECO:0007669"/>
    <property type="project" value="TreeGrafter"/>
</dbReference>
<dbReference type="Pfam" id="PF13622">
    <property type="entry name" value="4HBT_3"/>
    <property type="match status" value="1"/>
</dbReference>
<feature type="domain" description="Acyl-CoA thioesterase-like N-terminal HotDog" evidence="4">
    <location>
        <begin position="43"/>
        <end position="121"/>
    </location>
</feature>
<dbReference type="AlphaFoldDB" id="A0A1X2EQ02"/>
<evidence type="ECO:0000259" key="4">
    <source>
        <dbReference type="Pfam" id="PF13622"/>
    </source>
</evidence>
<evidence type="ECO:0000313" key="5">
    <source>
        <dbReference type="EMBL" id="ORX08137.1"/>
    </source>
</evidence>
<reference evidence="5 6" key="1">
    <citation type="submission" date="2016-01" db="EMBL/GenBank/DDBJ databases">
        <title>The new phylogeny of the genus Mycobacterium.</title>
        <authorList>
            <person name="Tarcisio F."/>
            <person name="Conor M."/>
            <person name="Antonella G."/>
            <person name="Elisabetta G."/>
            <person name="Giulia F.S."/>
            <person name="Sara T."/>
            <person name="Anna F."/>
            <person name="Clotilde B."/>
            <person name="Roberto B."/>
            <person name="Veronica D.S."/>
            <person name="Fabio R."/>
            <person name="Monica P."/>
            <person name="Olivier J."/>
            <person name="Enrico T."/>
            <person name="Nicola S."/>
        </authorList>
    </citation>
    <scope>NUCLEOTIDE SEQUENCE [LARGE SCALE GENOMIC DNA]</scope>
    <source>
        <strain evidence="5 6">DSM 44153</strain>
    </source>
</reference>
<proteinExistence type="inferred from homology"/>
<dbReference type="PANTHER" id="PTHR11066:SF34">
    <property type="entry name" value="ACYL-COENZYME A THIOESTERASE 8"/>
    <property type="match status" value="1"/>
</dbReference>
<accession>A0A1X2EQ02</accession>
<dbReference type="GO" id="GO:0006637">
    <property type="term" value="P:acyl-CoA metabolic process"/>
    <property type="evidence" value="ECO:0007669"/>
    <property type="project" value="InterPro"/>
</dbReference>
<sequence>MTATEDADAVNTGAGRHSWVAELLRFDRDGDTFTVTNAERGPAPRLFGGLVAAQALYAAGCTVDAGKLPQSLHLYFVRGGRYDVETELCVQRIRTGRSFDTRQVSVRQDGEVILELIASFHRPEPGADWHPPAPASLELDDAVPKHPALGFADRFDIRAAPADASAFAVPPYWIRTREPIEDDPLLRACTLTFISDIGPLPVIRPPGTRLAFDVGFATSLDHSIWFHRPFHPRRWHRYEVSSVNNSDARGLARGALYDASGALIASTAQEGLWRL</sequence>
<evidence type="ECO:0000259" key="3">
    <source>
        <dbReference type="Pfam" id="PF02551"/>
    </source>
</evidence>
<gene>
    <name evidence="5" type="ORF">AWC30_04355</name>
</gene>
<protein>
    <submittedName>
        <fullName evidence="5">Acyl-CoA thioesterase II</fullName>
    </submittedName>
</protein>
<dbReference type="OrthoDB" id="9781019at2"/>
<dbReference type="InterPro" id="IPR003703">
    <property type="entry name" value="Acyl_CoA_thio"/>
</dbReference>
<comment type="caution">
    <text evidence="5">The sequence shown here is derived from an EMBL/GenBank/DDBJ whole genome shotgun (WGS) entry which is preliminary data.</text>
</comment>
<name>A0A1X2EQ02_9MYCO</name>
<organism evidence="5 6">
    <name type="scientific">Mycolicibacillus trivialis</name>
    <dbReference type="NCBI Taxonomy" id="1798"/>
    <lineage>
        <taxon>Bacteria</taxon>
        <taxon>Bacillati</taxon>
        <taxon>Actinomycetota</taxon>
        <taxon>Actinomycetes</taxon>
        <taxon>Mycobacteriales</taxon>
        <taxon>Mycobacteriaceae</taxon>
        <taxon>Mycolicibacillus</taxon>
    </lineage>
</organism>
<keyword evidence="2" id="KW-0378">Hydrolase</keyword>
<comment type="similarity">
    <text evidence="1">Belongs to the C/M/P thioester hydrolase family.</text>
</comment>
<dbReference type="InterPro" id="IPR029069">
    <property type="entry name" value="HotDog_dom_sf"/>
</dbReference>
<dbReference type="PANTHER" id="PTHR11066">
    <property type="entry name" value="ACYL-COA THIOESTERASE"/>
    <property type="match status" value="1"/>
</dbReference>
<dbReference type="RefSeq" id="WP_085108568.1">
    <property type="nucleotide sequence ID" value="NZ_JACKSN010000168.1"/>
</dbReference>
<dbReference type="Gene3D" id="2.40.160.210">
    <property type="entry name" value="Acyl-CoA thioesterase, double hotdog domain"/>
    <property type="match status" value="1"/>
</dbReference>
<evidence type="ECO:0000256" key="2">
    <source>
        <dbReference type="ARBA" id="ARBA00022801"/>
    </source>
</evidence>
<dbReference type="Pfam" id="PF02551">
    <property type="entry name" value="Acyl_CoA_thio"/>
    <property type="match status" value="1"/>
</dbReference>
<dbReference type="InterPro" id="IPR049449">
    <property type="entry name" value="TesB_ACOT8-like_N"/>
</dbReference>
<dbReference type="InterPro" id="IPR025652">
    <property type="entry name" value="TesB_C"/>
</dbReference>
<dbReference type="GO" id="GO:0047617">
    <property type="term" value="F:fatty acyl-CoA hydrolase activity"/>
    <property type="evidence" value="ECO:0007669"/>
    <property type="project" value="InterPro"/>
</dbReference>
<evidence type="ECO:0000256" key="1">
    <source>
        <dbReference type="ARBA" id="ARBA00006538"/>
    </source>
</evidence>
<dbReference type="CDD" id="cd03444">
    <property type="entry name" value="Thioesterase_II_repeat1"/>
    <property type="match status" value="1"/>
</dbReference>